<evidence type="ECO:0000313" key="3">
    <source>
        <dbReference type="Proteomes" id="UP000250266"/>
    </source>
</evidence>
<evidence type="ECO:0000256" key="1">
    <source>
        <dbReference type="SAM" id="Phobius"/>
    </source>
</evidence>
<keyword evidence="1" id="KW-1133">Transmembrane helix</keyword>
<name>A0A8E2EK77_9PEZI</name>
<protein>
    <submittedName>
        <fullName evidence="2">Uncharacterized protein</fullName>
    </submittedName>
</protein>
<reference evidence="2 3" key="1">
    <citation type="journal article" date="2016" name="Nat. Commun.">
        <title>Ectomycorrhizal ecology is imprinted in the genome of the dominant symbiotic fungus Cenococcum geophilum.</title>
        <authorList>
            <consortium name="DOE Joint Genome Institute"/>
            <person name="Peter M."/>
            <person name="Kohler A."/>
            <person name="Ohm R.A."/>
            <person name="Kuo A."/>
            <person name="Krutzmann J."/>
            <person name="Morin E."/>
            <person name="Arend M."/>
            <person name="Barry K.W."/>
            <person name="Binder M."/>
            <person name="Choi C."/>
            <person name="Clum A."/>
            <person name="Copeland A."/>
            <person name="Grisel N."/>
            <person name="Haridas S."/>
            <person name="Kipfer T."/>
            <person name="LaButti K."/>
            <person name="Lindquist E."/>
            <person name="Lipzen A."/>
            <person name="Maire R."/>
            <person name="Meier B."/>
            <person name="Mihaltcheva S."/>
            <person name="Molinier V."/>
            <person name="Murat C."/>
            <person name="Poggeler S."/>
            <person name="Quandt C.A."/>
            <person name="Sperisen C."/>
            <person name="Tritt A."/>
            <person name="Tisserant E."/>
            <person name="Crous P.W."/>
            <person name="Henrissat B."/>
            <person name="Nehls U."/>
            <person name="Egli S."/>
            <person name="Spatafora J.W."/>
            <person name="Grigoriev I.V."/>
            <person name="Martin F.M."/>
        </authorList>
    </citation>
    <scope>NUCLEOTIDE SEQUENCE [LARGE SCALE GENOMIC DNA]</scope>
    <source>
        <strain evidence="2 3">CBS 459.81</strain>
    </source>
</reference>
<proteinExistence type="predicted"/>
<keyword evidence="1" id="KW-0812">Transmembrane</keyword>
<dbReference type="Proteomes" id="UP000250266">
    <property type="component" value="Unassembled WGS sequence"/>
</dbReference>
<dbReference type="AlphaFoldDB" id="A0A8E2EK77"/>
<sequence>MSEAASNAGGVGTWVVPFIVLLASTAVSYIAYLMQNTGWDELAQAVKSRPLFGDGNAAMVVKLSDEDRNLLLEIKCLQDVNTKYLAELSREISKINVQLREQGGDTFILKRVPRERNVTPGDC</sequence>
<keyword evidence="3" id="KW-1185">Reference proteome</keyword>
<gene>
    <name evidence="2" type="ORF">K432DRAFT_400165</name>
</gene>
<feature type="transmembrane region" description="Helical" evidence="1">
    <location>
        <begin position="12"/>
        <end position="32"/>
    </location>
</feature>
<organism evidence="2 3">
    <name type="scientific">Lepidopterella palustris CBS 459.81</name>
    <dbReference type="NCBI Taxonomy" id="1314670"/>
    <lineage>
        <taxon>Eukaryota</taxon>
        <taxon>Fungi</taxon>
        <taxon>Dikarya</taxon>
        <taxon>Ascomycota</taxon>
        <taxon>Pezizomycotina</taxon>
        <taxon>Dothideomycetes</taxon>
        <taxon>Pleosporomycetidae</taxon>
        <taxon>Mytilinidiales</taxon>
        <taxon>Argynnaceae</taxon>
        <taxon>Lepidopterella</taxon>
    </lineage>
</organism>
<dbReference type="EMBL" id="KV744817">
    <property type="protein sequence ID" value="OCK85546.1"/>
    <property type="molecule type" value="Genomic_DNA"/>
</dbReference>
<evidence type="ECO:0000313" key="2">
    <source>
        <dbReference type="EMBL" id="OCK85546.1"/>
    </source>
</evidence>
<keyword evidence="1" id="KW-0472">Membrane</keyword>
<accession>A0A8E2EK77</accession>